<evidence type="ECO:0000313" key="2">
    <source>
        <dbReference type="WBParaSite" id="PgE508_g001_t01"/>
    </source>
</evidence>
<reference evidence="2" key="1">
    <citation type="submission" date="2022-11" db="UniProtKB">
        <authorList>
            <consortium name="WormBaseParasite"/>
        </authorList>
    </citation>
    <scope>IDENTIFICATION</scope>
</reference>
<sequence length="79" mass="8912">MCAFVSACAQVRLTTLGHGHDCCRKNPVSLVALIISETRLLLWRLILQNKLQNLPRSYKFSRASRMPVFKLVSFSSGEC</sequence>
<proteinExistence type="predicted"/>
<evidence type="ECO:0000313" key="1">
    <source>
        <dbReference type="Proteomes" id="UP000887569"/>
    </source>
</evidence>
<dbReference type="Proteomes" id="UP000887569">
    <property type="component" value="Unplaced"/>
</dbReference>
<dbReference type="AlphaFoldDB" id="A0A915A5T5"/>
<organism evidence="1 2">
    <name type="scientific">Parascaris univalens</name>
    <name type="common">Nematode worm</name>
    <dbReference type="NCBI Taxonomy" id="6257"/>
    <lineage>
        <taxon>Eukaryota</taxon>
        <taxon>Metazoa</taxon>
        <taxon>Ecdysozoa</taxon>
        <taxon>Nematoda</taxon>
        <taxon>Chromadorea</taxon>
        <taxon>Rhabditida</taxon>
        <taxon>Spirurina</taxon>
        <taxon>Ascaridomorpha</taxon>
        <taxon>Ascaridoidea</taxon>
        <taxon>Ascarididae</taxon>
        <taxon>Parascaris</taxon>
    </lineage>
</organism>
<dbReference type="WBParaSite" id="PgE508_g001_t01">
    <property type="protein sequence ID" value="PgE508_g001_t01"/>
    <property type="gene ID" value="PgE508_g001"/>
</dbReference>
<accession>A0A915A5T5</accession>
<keyword evidence="1" id="KW-1185">Reference proteome</keyword>
<protein>
    <submittedName>
        <fullName evidence="2">Secreted protein</fullName>
    </submittedName>
</protein>
<name>A0A915A5T5_PARUN</name>